<protein>
    <submittedName>
        <fullName evidence="1">Uncharacterized protein</fullName>
    </submittedName>
</protein>
<evidence type="ECO:0000313" key="1">
    <source>
        <dbReference type="EMBL" id="JAH71544.1"/>
    </source>
</evidence>
<dbReference type="EMBL" id="GBXM01037033">
    <property type="protein sequence ID" value="JAH71544.1"/>
    <property type="molecule type" value="Transcribed_RNA"/>
</dbReference>
<dbReference type="AlphaFoldDB" id="A0A0E9V084"/>
<sequence>MASTEYVMPQKETVSK</sequence>
<name>A0A0E9V084_ANGAN</name>
<reference evidence="1" key="2">
    <citation type="journal article" date="2015" name="Fish Shellfish Immunol.">
        <title>Early steps in the European eel (Anguilla anguilla)-Vibrio vulnificus interaction in the gills: Role of the RtxA13 toxin.</title>
        <authorList>
            <person name="Callol A."/>
            <person name="Pajuelo D."/>
            <person name="Ebbesson L."/>
            <person name="Teles M."/>
            <person name="MacKenzie S."/>
            <person name="Amaro C."/>
        </authorList>
    </citation>
    <scope>NUCLEOTIDE SEQUENCE</scope>
</reference>
<accession>A0A0E9V084</accession>
<organism evidence="1">
    <name type="scientific">Anguilla anguilla</name>
    <name type="common">European freshwater eel</name>
    <name type="synonym">Muraena anguilla</name>
    <dbReference type="NCBI Taxonomy" id="7936"/>
    <lineage>
        <taxon>Eukaryota</taxon>
        <taxon>Metazoa</taxon>
        <taxon>Chordata</taxon>
        <taxon>Craniata</taxon>
        <taxon>Vertebrata</taxon>
        <taxon>Euteleostomi</taxon>
        <taxon>Actinopterygii</taxon>
        <taxon>Neopterygii</taxon>
        <taxon>Teleostei</taxon>
        <taxon>Anguilliformes</taxon>
        <taxon>Anguillidae</taxon>
        <taxon>Anguilla</taxon>
    </lineage>
</organism>
<reference evidence="1" key="1">
    <citation type="submission" date="2014-11" db="EMBL/GenBank/DDBJ databases">
        <authorList>
            <person name="Amaro Gonzalez C."/>
        </authorList>
    </citation>
    <scope>NUCLEOTIDE SEQUENCE</scope>
</reference>
<proteinExistence type="predicted"/>